<name>A0A448WY51_9PLAT</name>
<dbReference type="GO" id="GO:0016459">
    <property type="term" value="C:myosin complex"/>
    <property type="evidence" value="ECO:0007669"/>
    <property type="project" value="UniProtKB-KW"/>
</dbReference>
<comment type="caution">
    <text evidence="5">Lacks conserved residue(s) required for the propagation of feature annotation.</text>
</comment>
<evidence type="ECO:0000259" key="6">
    <source>
        <dbReference type="PROSITE" id="PS51456"/>
    </source>
</evidence>
<accession>A0A448WY51</accession>
<dbReference type="EMBL" id="CAAALY010060932">
    <property type="protein sequence ID" value="VEL23246.1"/>
    <property type="molecule type" value="Genomic_DNA"/>
</dbReference>
<proteinExistence type="inferred from homology"/>
<keyword evidence="2" id="KW-0067">ATP-binding</keyword>
<keyword evidence="4" id="KW-0505">Motor protein</keyword>
<dbReference type="InterPro" id="IPR036961">
    <property type="entry name" value="Kinesin_motor_dom_sf"/>
</dbReference>
<keyword evidence="3 5" id="KW-0518">Myosin</keyword>
<dbReference type="InterPro" id="IPR027417">
    <property type="entry name" value="P-loop_NTPase"/>
</dbReference>
<protein>
    <recommendedName>
        <fullName evidence="6">Myosin motor domain-containing protein</fullName>
    </recommendedName>
</protein>
<dbReference type="InterPro" id="IPR001609">
    <property type="entry name" value="Myosin_head_motor_dom-like"/>
</dbReference>
<evidence type="ECO:0000256" key="5">
    <source>
        <dbReference type="PROSITE-ProRule" id="PRU00782"/>
    </source>
</evidence>
<dbReference type="AlphaFoldDB" id="A0A448WY51"/>
<keyword evidence="1" id="KW-0547">Nucleotide-binding</keyword>
<organism evidence="7 8">
    <name type="scientific">Protopolystoma xenopodis</name>
    <dbReference type="NCBI Taxonomy" id="117903"/>
    <lineage>
        <taxon>Eukaryota</taxon>
        <taxon>Metazoa</taxon>
        <taxon>Spiralia</taxon>
        <taxon>Lophotrochozoa</taxon>
        <taxon>Platyhelminthes</taxon>
        <taxon>Monogenea</taxon>
        <taxon>Polyopisthocotylea</taxon>
        <taxon>Polystomatidea</taxon>
        <taxon>Polystomatidae</taxon>
        <taxon>Protopolystoma</taxon>
    </lineage>
</organism>
<dbReference type="Gene3D" id="3.40.850.10">
    <property type="entry name" value="Kinesin motor domain"/>
    <property type="match status" value="1"/>
</dbReference>
<keyword evidence="5" id="KW-0009">Actin-binding</keyword>
<dbReference type="OrthoDB" id="10055605at2759"/>
<evidence type="ECO:0000313" key="8">
    <source>
        <dbReference type="Proteomes" id="UP000784294"/>
    </source>
</evidence>
<dbReference type="SUPFAM" id="SSF52540">
    <property type="entry name" value="P-loop containing nucleoside triphosphate hydrolases"/>
    <property type="match status" value="1"/>
</dbReference>
<dbReference type="PROSITE" id="PS51456">
    <property type="entry name" value="MYOSIN_MOTOR"/>
    <property type="match status" value="1"/>
</dbReference>
<gene>
    <name evidence="7" type="ORF">PXEA_LOCUS16686</name>
</gene>
<evidence type="ECO:0000256" key="1">
    <source>
        <dbReference type="ARBA" id="ARBA00022741"/>
    </source>
</evidence>
<evidence type="ECO:0000256" key="2">
    <source>
        <dbReference type="ARBA" id="ARBA00022840"/>
    </source>
</evidence>
<evidence type="ECO:0000313" key="7">
    <source>
        <dbReference type="EMBL" id="VEL23246.1"/>
    </source>
</evidence>
<sequence>MKYKGKRRAEMPPHIFSISDNAYHNMLQGEYKYAFRCSNSMLVSYRYFAIFETRKTAISVLKP</sequence>
<evidence type="ECO:0000256" key="4">
    <source>
        <dbReference type="ARBA" id="ARBA00023175"/>
    </source>
</evidence>
<feature type="domain" description="Myosin motor" evidence="6">
    <location>
        <begin position="1"/>
        <end position="63"/>
    </location>
</feature>
<comment type="similarity">
    <text evidence="5">Belongs to the TRAFAC class myosin-kinesin ATPase superfamily. Myosin family.</text>
</comment>
<dbReference type="GO" id="GO:0003774">
    <property type="term" value="F:cytoskeletal motor activity"/>
    <property type="evidence" value="ECO:0007669"/>
    <property type="project" value="InterPro"/>
</dbReference>
<keyword evidence="8" id="KW-1185">Reference proteome</keyword>
<dbReference type="Proteomes" id="UP000784294">
    <property type="component" value="Unassembled WGS sequence"/>
</dbReference>
<evidence type="ECO:0000256" key="3">
    <source>
        <dbReference type="ARBA" id="ARBA00023123"/>
    </source>
</evidence>
<reference evidence="7" key="1">
    <citation type="submission" date="2018-11" db="EMBL/GenBank/DDBJ databases">
        <authorList>
            <consortium name="Pathogen Informatics"/>
        </authorList>
    </citation>
    <scope>NUCLEOTIDE SEQUENCE</scope>
</reference>
<dbReference type="GO" id="GO:0005524">
    <property type="term" value="F:ATP binding"/>
    <property type="evidence" value="ECO:0007669"/>
    <property type="project" value="UniProtKB-KW"/>
</dbReference>
<comment type="caution">
    <text evidence="7">The sequence shown here is derived from an EMBL/GenBank/DDBJ whole genome shotgun (WGS) entry which is preliminary data.</text>
</comment>
<dbReference type="GO" id="GO:0003779">
    <property type="term" value="F:actin binding"/>
    <property type="evidence" value="ECO:0007669"/>
    <property type="project" value="UniProtKB-KW"/>
</dbReference>